<accession>A0A9D4C745</accession>
<evidence type="ECO:0000256" key="1">
    <source>
        <dbReference type="SAM" id="MobiDB-lite"/>
    </source>
</evidence>
<reference evidence="2" key="2">
    <citation type="submission" date="2020-11" db="EMBL/GenBank/DDBJ databases">
        <authorList>
            <person name="McCartney M.A."/>
            <person name="Auch B."/>
            <person name="Kono T."/>
            <person name="Mallez S."/>
            <person name="Becker A."/>
            <person name="Gohl D.M."/>
            <person name="Silverstein K.A.T."/>
            <person name="Koren S."/>
            <person name="Bechman K.B."/>
            <person name="Herman A."/>
            <person name="Abrahante J.E."/>
            <person name="Garbe J."/>
        </authorList>
    </citation>
    <scope>NUCLEOTIDE SEQUENCE</scope>
    <source>
        <strain evidence="2">Duluth1</strain>
        <tissue evidence="2">Whole animal</tissue>
    </source>
</reference>
<evidence type="ECO:0000313" key="3">
    <source>
        <dbReference type="EMBL" id="KAH3718449.1"/>
    </source>
</evidence>
<gene>
    <name evidence="2" type="ORF">DPMN_061077</name>
    <name evidence="3" type="ORF">DPMN_061253</name>
</gene>
<proteinExistence type="predicted"/>
<dbReference type="EMBL" id="JAIWYP010000013">
    <property type="protein sequence ID" value="KAH3718449.1"/>
    <property type="molecule type" value="Genomic_DNA"/>
</dbReference>
<reference evidence="2" key="1">
    <citation type="journal article" date="2019" name="bioRxiv">
        <title>The Genome of the Zebra Mussel, Dreissena polymorpha: A Resource for Invasive Species Research.</title>
        <authorList>
            <person name="McCartney M.A."/>
            <person name="Auch B."/>
            <person name="Kono T."/>
            <person name="Mallez S."/>
            <person name="Zhang Y."/>
            <person name="Obille A."/>
            <person name="Becker A."/>
            <person name="Abrahante J.E."/>
            <person name="Garbe J."/>
            <person name="Badalamenti J.P."/>
            <person name="Herman A."/>
            <person name="Mangelson H."/>
            <person name="Liachko I."/>
            <person name="Sullivan S."/>
            <person name="Sone E.D."/>
            <person name="Koren S."/>
            <person name="Silverstein K.A.T."/>
            <person name="Beckman K.B."/>
            <person name="Gohl D.M."/>
        </authorList>
    </citation>
    <scope>NUCLEOTIDE SEQUENCE</scope>
    <source>
        <strain evidence="2">Duluth1</strain>
        <tissue evidence="2">Whole animal</tissue>
    </source>
</reference>
<dbReference type="Proteomes" id="UP000828390">
    <property type="component" value="Unassembled WGS sequence"/>
</dbReference>
<feature type="region of interest" description="Disordered" evidence="1">
    <location>
        <begin position="148"/>
        <end position="167"/>
    </location>
</feature>
<protein>
    <submittedName>
        <fullName evidence="2">Uncharacterized protein</fullName>
    </submittedName>
</protein>
<name>A0A9D4C745_DREPO</name>
<dbReference type="AlphaFoldDB" id="A0A9D4C745"/>
<organism evidence="2 4">
    <name type="scientific">Dreissena polymorpha</name>
    <name type="common">Zebra mussel</name>
    <name type="synonym">Mytilus polymorpha</name>
    <dbReference type="NCBI Taxonomy" id="45954"/>
    <lineage>
        <taxon>Eukaryota</taxon>
        <taxon>Metazoa</taxon>
        <taxon>Spiralia</taxon>
        <taxon>Lophotrochozoa</taxon>
        <taxon>Mollusca</taxon>
        <taxon>Bivalvia</taxon>
        <taxon>Autobranchia</taxon>
        <taxon>Heteroconchia</taxon>
        <taxon>Euheterodonta</taxon>
        <taxon>Imparidentia</taxon>
        <taxon>Neoheterodontei</taxon>
        <taxon>Myida</taxon>
        <taxon>Dreissenoidea</taxon>
        <taxon>Dreissenidae</taxon>
        <taxon>Dreissena</taxon>
    </lineage>
</organism>
<evidence type="ECO:0000313" key="4">
    <source>
        <dbReference type="Proteomes" id="UP000828390"/>
    </source>
</evidence>
<keyword evidence="4" id="KW-1185">Reference proteome</keyword>
<sequence length="167" mass="19650">MSAPLPGPHYSTPSNNYLSGDGLSHVYEGSGYYVPSERGNWIKYHDHRSLPRETKRDAIHMQSQDQWVEFMRQRDTPSGYYHKNIGLKQTGIPALKLQGYTRNLPSMPPKDIFQNPWPKSDAWVPIQREGRGEYYGYYHEAIDAERERRRREFPTSWRVEPRDVPKL</sequence>
<dbReference type="OrthoDB" id="6038751at2759"/>
<dbReference type="EMBL" id="JAIWYP010000013">
    <property type="protein sequence ID" value="KAH3718275.1"/>
    <property type="molecule type" value="Genomic_DNA"/>
</dbReference>
<comment type="caution">
    <text evidence="2">The sequence shown here is derived from an EMBL/GenBank/DDBJ whole genome shotgun (WGS) entry which is preliminary data.</text>
</comment>
<evidence type="ECO:0000313" key="2">
    <source>
        <dbReference type="EMBL" id="KAH3718275.1"/>
    </source>
</evidence>